<dbReference type="InterPro" id="IPR012338">
    <property type="entry name" value="Beta-lactam/transpept-like"/>
</dbReference>
<accession>J1HMP3</accession>
<dbReference type="InterPro" id="IPR050491">
    <property type="entry name" value="AmpC-like"/>
</dbReference>
<dbReference type="PANTHER" id="PTHR46825">
    <property type="entry name" value="D-ALANYL-D-ALANINE-CARBOXYPEPTIDASE/ENDOPEPTIDASE AMPH"/>
    <property type="match status" value="1"/>
</dbReference>
<protein>
    <submittedName>
        <fullName evidence="3">Beta-lactamase</fullName>
    </submittedName>
</protein>
<dbReference type="AlphaFoldDB" id="J1HMP3"/>
<organism evidence="3 4">
    <name type="scientific">Actinomyces massiliensis F0489</name>
    <dbReference type="NCBI Taxonomy" id="1125718"/>
    <lineage>
        <taxon>Bacteria</taxon>
        <taxon>Bacillati</taxon>
        <taxon>Actinomycetota</taxon>
        <taxon>Actinomycetes</taxon>
        <taxon>Actinomycetales</taxon>
        <taxon>Actinomycetaceae</taxon>
        <taxon>Actinomyces</taxon>
    </lineage>
</organism>
<gene>
    <name evidence="3" type="ORF">HMPREF1318_2699</name>
</gene>
<dbReference type="Gene3D" id="3.40.710.10">
    <property type="entry name" value="DD-peptidase/beta-lactamase superfamily"/>
    <property type="match status" value="1"/>
</dbReference>
<reference evidence="3 4" key="1">
    <citation type="submission" date="2012-05" db="EMBL/GenBank/DDBJ databases">
        <authorList>
            <person name="Harkins D.M."/>
            <person name="Madupu R."/>
            <person name="Durkin A.S."/>
            <person name="Torralba M."/>
            <person name="Methe B."/>
            <person name="Sutton G.G."/>
            <person name="Nelson K.E."/>
        </authorList>
    </citation>
    <scope>NUCLEOTIDE SEQUENCE [LARGE SCALE GENOMIC DNA]</scope>
    <source>
        <strain evidence="3 4">F0489</strain>
    </source>
</reference>
<feature type="region of interest" description="Disordered" evidence="1">
    <location>
        <begin position="1"/>
        <end position="20"/>
    </location>
</feature>
<dbReference type="EMBL" id="AKFT01000043">
    <property type="protein sequence ID" value="EJF46853.1"/>
    <property type="molecule type" value="Genomic_DNA"/>
</dbReference>
<dbReference type="Proteomes" id="UP000002941">
    <property type="component" value="Unassembled WGS sequence"/>
</dbReference>
<dbReference type="InterPro" id="IPR001466">
    <property type="entry name" value="Beta-lactam-related"/>
</dbReference>
<proteinExistence type="predicted"/>
<evidence type="ECO:0000259" key="2">
    <source>
        <dbReference type="Pfam" id="PF00144"/>
    </source>
</evidence>
<keyword evidence="4" id="KW-1185">Reference proteome</keyword>
<dbReference type="PATRIC" id="fig|1125718.3.peg.641"/>
<evidence type="ECO:0000256" key="1">
    <source>
        <dbReference type="SAM" id="MobiDB-lite"/>
    </source>
</evidence>
<name>J1HMP3_9ACTO</name>
<evidence type="ECO:0000313" key="3">
    <source>
        <dbReference type="EMBL" id="EJF46853.1"/>
    </source>
</evidence>
<sequence>MLNADPGRPVRRALGSGGRGSAPLVRLSALTAVLSIVAVVLGGCSSALSAGPVRPGPHVSQPEGRHELTPEDVTAWLDGKIPDALNRGNLPGAVVTVVHNGRILVTRGYGYAATGADGEPRRPVDSDTLFRIASVSKLATSIAVMQLVERGELDLDVDISAYTDVKIPRRYPGDITLRNLLTHTAGFEERGRNLVTSEPGPFDLDESVRQDPPAQVFAPGTTPAYSNYGMSLAGYIVERVSGESFEDYVREHVLEPAGMDSSTFDQPLPERLAGRMANGYKTTGGRAQPFELIDSPAGGMTTSGTDAGRFMLAMLNQSQGGALLEEGTWKQMFGPGLGADQLGTLAEGKQMGLGFFDESRNGHQIVGHEGGTVFQAELEIYPNDGSGVFVAVNGEGKDGAAALKDDLMRGFSDRYYPGSEPDVEDRPSVSESRQHARVAAGTYTSSRAPMTSFASIREALPSGWSSIDALDDGHLLLRAGGP</sequence>
<dbReference type="eggNOG" id="COG1680">
    <property type="taxonomic scope" value="Bacteria"/>
</dbReference>
<comment type="caution">
    <text evidence="3">The sequence shown here is derived from an EMBL/GenBank/DDBJ whole genome shotgun (WGS) entry which is preliminary data.</text>
</comment>
<evidence type="ECO:0000313" key="4">
    <source>
        <dbReference type="Proteomes" id="UP000002941"/>
    </source>
</evidence>
<dbReference type="SUPFAM" id="SSF56601">
    <property type="entry name" value="beta-lactamase/transpeptidase-like"/>
    <property type="match status" value="1"/>
</dbReference>
<feature type="domain" description="Beta-lactamase-related" evidence="2">
    <location>
        <begin position="80"/>
        <end position="407"/>
    </location>
</feature>
<dbReference type="PANTHER" id="PTHR46825:SF9">
    <property type="entry name" value="BETA-LACTAMASE-RELATED DOMAIN-CONTAINING PROTEIN"/>
    <property type="match status" value="1"/>
</dbReference>
<dbReference type="Pfam" id="PF00144">
    <property type="entry name" value="Beta-lactamase"/>
    <property type="match status" value="1"/>
</dbReference>